<dbReference type="GO" id="GO:0007166">
    <property type="term" value="P:cell surface receptor signaling pathway"/>
    <property type="evidence" value="ECO:0007669"/>
    <property type="project" value="TreeGrafter"/>
</dbReference>
<dbReference type="AlphaFoldDB" id="A0A5J5C890"/>
<dbReference type="GO" id="GO:0042102">
    <property type="term" value="P:positive regulation of T cell proliferation"/>
    <property type="evidence" value="ECO:0007669"/>
    <property type="project" value="TreeGrafter"/>
</dbReference>
<keyword evidence="5" id="KW-1133">Transmembrane helix</keyword>
<dbReference type="GO" id="GO:0071222">
    <property type="term" value="P:cellular response to lipopolysaccharide"/>
    <property type="evidence" value="ECO:0007669"/>
    <property type="project" value="TreeGrafter"/>
</dbReference>
<dbReference type="GO" id="GO:0042130">
    <property type="term" value="P:negative regulation of T cell proliferation"/>
    <property type="evidence" value="ECO:0007669"/>
    <property type="project" value="TreeGrafter"/>
</dbReference>
<keyword evidence="13" id="KW-1185">Reference proteome</keyword>
<organism evidence="12 13">
    <name type="scientific">Etheostoma spectabile</name>
    <name type="common">orangethroat darter</name>
    <dbReference type="NCBI Taxonomy" id="54343"/>
    <lineage>
        <taxon>Eukaryota</taxon>
        <taxon>Metazoa</taxon>
        <taxon>Chordata</taxon>
        <taxon>Craniata</taxon>
        <taxon>Vertebrata</taxon>
        <taxon>Euteleostomi</taxon>
        <taxon>Actinopterygii</taxon>
        <taxon>Neopterygii</taxon>
        <taxon>Teleostei</taxon>
        <taxon>Neoteleostei</taxon>
        <taxon>Acanthomorphata</taxon>
        <taxon>Eupercaria</taxon>
        <taxon>Perciformes</taxon>
        <taxon>Percoidei</taxon>
        <taxon>Percidae</taxon>
        <taxon>Etheostomatinae</taxon>
        <taxon>Etheostoma</taxon>
    </lineage>
</organism>
<feature type="domain" description="Ig-like" evidence="11">
    <location>
        <begin position="95"/>
        <end position="199"/>
    </location>
</feature>
<keyword evidence="4" id="KW-0732">Signal</keyword>
<dbReference type="GO" id="GO:0006955">
    <property type="term" value="P:immune response"/>
    <property type="evidence" value="ECO:0007669"/>
    <property type="project" value="TreeGrafter"/>
</dbReference>
<gene>
    <name evidence="12" type="ORF">FQN60_007925</name>
</gene>
<dbReference type="InterPro" id="IPR036179">
    <property type="entry name" value="Ig-like_dom_sf"/>
</dbReference>
<dbReference type="PROSITE" id="PS50835">
    <property type="entry name" value="IG_LIKE"/>
    <property type="match status" value="2"/>
</dbReference>
<evidence type="ECO:0000256" key="5">
    <source>
        <dbReference type="ARBA" id="ARBA00022989"/>
    </source>
</evidence>
<dbReference type="SUPFAM" id="SSF48726">
    <property type="entry name" value="Immunoglobulin"/>
    <property type="match status" value="2"/>
</dbReference>
<dbReference type="SMART" id="SM00409">
    <property type="entry name" value="IG"/>
    <property type="match status" value="2"/>
</dbReference>
<accession>A0A5J5C890</accession>
<evidence type="ECO:0000256" key="7">
    <source>
        <dbReference type="ARBA" id="ARBA00023157"/>
    </source>
</evidence>
<keyword evidence="8" id="KW-0675">Receptor</keyword>
<evidence type="ECO:0000313" key="13">
    <source>
        <dbReference type="Proteomes" id="UP000327493"/>
    </source>
</evidence>
<keyword evidence="6" id="KW-0472">Membrane</keyword>
<dbReference type="PANTHER" id="PTHR25466:SF14">
    <property type="entry name" value="BUTYROPHILIN SUBFAMILY 2 MEMBER A2-LIKE-RELATED"/>
    <property type="match status" value="1"/>
</dbReference>
<dbReference type="EMBL" id="VOFY01002835">
    <property type="protein sequence ID" value="KAA8577453.1"/>
    <property type="molecule type" value="Genomic_DNA"/>
</dbReference>
<comment type="caution">
    <text evidence="12">The sequence shown here is derived from an EMBL/GenBank/DDBJ whole genome shotgun (WGS) entry which is preliminary data.</text>
</comment>
<dbReference type="InterPro" id="IPR013106">
    <property type="entry name" value="Ig_V-set"/>
</dbReference>
<dbReference type="InterPro" id="IPR051713">
    <property type="entry name" value="T-cell_Activation_Regulation"/>
</dbReference>
<feature type="non-terminal residue" evidence="12">
    <location>
        <position position="1"/>
    </location>
</feature>
<keyword evidence="7" id="KW-1015">Disulfide bond</keyword>
<proteinExistence type="predicted"/>
<evidence type="ECO:0000256" key="1">
    <source>
        <dbReference type="ARBA" id="ARBA00004251"/>
    </source>
</evidence>
<dbReference type="InterPro" id="IPR007110">
    <property type="entry name" value="Ig-like_dom"/>
</dbReference>
<reference evidence="12 13" key="1">
    <citation type="submission" date="2019-08" db="EMBL/GenBank/DDBJ databases">
        <title>A chromosome-level genome assembly, high-density linkage maps, and genome scans reveal the genomic architecture of hybrid incompatibilities underlying speciation via character displacement in darters (Percidae: Etheostominae).</title>
        <authorList>
            <person name="Moran R.L."/>
            <person name="Catchen J.M."/>
            <person name="Fuller R.C."/>
        </authorList>
    </citation>
    <scope>NUCLEOTIDE SEQUENCE [LARGE SCALE GENOMIC DNA]</scope>
    <source>
        <strain evidence="12">EspeVRDwgs_2016</strain>
        <tissue evidence="12">Muscle</tissue>
    </source>
</reference>
<evidence type="ECO:0000313" key="12">
    <source>
        <dbReference type="EMBL" id="KAA8577453.1"/>
    </source>
</evidence>
<name>A0A5J5C890_9PERO</name>
<dbReference type="InterPro" id="IPR013783">
    <property type="entry name" value="Ig-like_fold"/>
</dbReference>
<dbReference type="GO" id="GO:0031295">
    <property type="term" value="P:T cell costimulation"/>
    <property type="evidence" value="ECO:0007669"/>
    <property type="project" value="TreeGrafter"/>
</dbReference>
<keyword evidence="10" id="KW-0393">Immunoglobulin domain</keyword>
<feature type="non-terminal residue" evidence="12">
    <location>
        <position position="218"/>
    </location>
</feature>
<dbReference type="Pfam" id="PF07686">
    <property type="entry name" value="V-set"/>
    <property type="match status" value="2"/>
</dbReference>
<evidence type="ECO:0000256" key="8">
    <source>
        <dbReference type="ARBA" id="ARBA00023170"/>
    </source>
</evidence>
<evidence type="ECO:0000259" key="11">
    <source>
        <dbReference type="PROSITE" id="PS50835"/>
    </source>
</evidence>
<evidence type="ECO:0000256" key="9">
    <source>
        <dbReference type="ARBA" id="ARBA00023180"/>
    </source>
</evidence>
<feature type="domain" description="Ig-like" evidence="11">
    <location>
        <begin position="1"/>
        <end position="88"/>
    </location>
</feature>
<keyword evidence="9" id="KW-0325">Glycoprotein</keyword>
<comment type="subcellular location">
    <subcellularLocation>
        <location evidence="1">Cell membrane</location>
        <topology evidence="1">Single-pass type I membrane protein</topology>
    </subcellularLocation>
</comment>
<evidence type="ECO:0000256" key="10">
    <source>
        <dbReference type="ARBA" id="ARBA00023319"/>
    </source>
</evidence>
<dbReference type="InterPro" id="IPR003599">
    <property type="entry name" value="Ig_sub"/>
</dbReference>
<dbReference type="Proteomes" id="UP000327493">
    <property type="component" value="Unassembled WGS sequence"/>
</dbReference>
<evidence type="ECO:0000256" key="3">
    <source>
        <dbReference type="ARBA" id="ARBA00022692"/>
    </source>
</evidence>
<protein>
    <recommendedName>
        <fullName evidence="11">Ig-like domain-containing protein</fullName>
    </recommendedName>
</protein>
<keyword evidence="2" id="KW-1003">Cell membrane</keyword>
<evidence type="ECO:0000256" key="4">
    <source>
        <dbReference type="ARBA" id="ARBA00022729"/>
    </source>
</evidence>
<dbReference type="GO" id="GO:0009897">
    <property type="term" value="C:external side of plasma membrane"/>
    <property type="evidence" value="ECO:0007669"/>
    <property type="project" value="TreeGrafter"/>
</dbReference>
<dbReference type="SMART" id="SM00406">
    <property type="entry name" value="IGv"/>
    <property type="match status" value="2"/>
</dbReference>
<evidence type="ECO:0000256" key="6">
    <source>
        <dbReference type="ARBA" id="ARBA00023136"/>
    </source>
</evidence>
<dbReference type="PANTHER" id="PTHR25466">
    <property type="entry name" value="T-LYMPHOCYTE ACTIVATION ANTIGEN"/>
    <property type="match status" value="1"/>
</dbReference>
<dbReference type="Gene3D" id="2.60.40.10">
    <property type="entry name" value="Immunoglobulins"/>
    <property type="match status" value="2"/>
</dbReference>
<evidence type="ECO:0000256" key="2">
    <source>
        <dbReference type="ARBA" id="ARBA00022475"/>
    </source>
</evidence>
<sequence length="218" mass="24950">VEEDSDVVLPCSLRTKEDITSELFVWRKDGGLKEVFLYVAGKHYNNGLVGQSEEFKGRVFHFQDELKHGNASIIIRNTKISDSGVYRCDFPHLQPRQTFYIQLVVGPAVINVGRGADVVLPCSLSTKEDITFKVFVWRKAPQEHEGQKEVFLYDKGIDNRGQSEEFKGRVSHFQDELKHSNASITIRNTKISDSGEYSCYFPRLQPRQTFYIKLVVGE</sequence>
<keyword evidence="3" id="KW-0812">Transmembrane</keyword>